<dbReference type="InterPro" id="IPR005361">
    <property type="entry name" value="UPF0158"/>
</dbReference>
<gene>
    <name evidence="1" type="ORF">SAMN05660742_10537</name>
</gene>
<dbReference type="Pfam" id="PF03682">
    <property type="entry name" value="UPF0158"/>
    <property type="match status" value="1"/>
</dbReference>
<dbReference type="STRING" id="84035.SAMN05660742_10537"/>
<keyword evidence="2" id="KW-1185">Reference proteome</keyword>
<organism evidence="1 2">
    <name type="scientific">Propionispira arboris</name>
    <dbReference type="NCBI Taxonomy" id="84035"/>
    <lineage>
        <taxon>Bacteria</taxon>
        <taxon>Bacillati</taxon>
        <taxon>Bacillota</taxon>
        <taxon>Negativicutes</taxon>
        <taxon>Selenomonadales</taxon>
        <taxon>Selenomonadaceae</taxon>
        <taxon>Propionispira</taxon>
    </lineage>
</organism>
<dbReference type="EMBL" id="FNZK01000005">
    <property type="protein sequence ID" value="SEJ26216.1"/>
    <property type="molecule type" value="Genomic_DNA"/>
</dbReference>
<sequence>MFVVKVYVEDIVGKLEKIDMWKIYLNIKTGSFVEFQDDYNGAEDIFADDTHIDEAALENVFAIEDNWEEYVPLPSPYDMDEHTIMKSFTEQLDDPDSRLDLLTALSGNGALQRFKNTVRDFGLSEEWQNYRNHALRQIAEIWCEENQIPYQYKIKTEE</sequence>
<accession>A0A1H6XDM0</accession>
<reference evidence="1 2" key="1">
    <citation type="submission" date="2016-10" db="EMBL/GenBank/DDBJ databases">
        <authorList>
            <person name="de Groot N.N."/>
        </authorList>
    </citation>
    <scope>NUCLEOTIDE SEQUENCE [LARGE SCALE GENOMIC DNA]</scope>
    <source>
        <strain evidence="1 2">DSM 2179</strain>
    </source>
</reference>
<evidence type="ECO:0000313" key="1">
    <source>
        <dbReference type="EMBL" id="SEJ26216.1"/>
    </source>
</evidence>
<dbReference type="Proteomes" id="UP000199662">
    <property type="component" value="Unassembled WGS sequence"/>
</dbReference>
<proteinExistence type="predicted"/>
<name>A0A1H6XDM0_9FIRM</name>
<evidence type="ECO:0000313" key="2">
    <source>
        <dbReference type="Proteomes" id="UP000199662"/>
    </source>
</evidence>
<protein>
    <submittedName>
        <fullName evidence="1">Uncharacterized protein family (UPF0158)</fullName>
    </submittedName>
</protein>
<dbReference type="AlphaFoldDB" id="A0A1H6XDM0"/>